<dbReference type="EMBL" id="QBKN01000039">
    <property type="protein sequence ID" value="PTX39034.1"/>
    <property type="molecule type" value="Genomic_DNA"/>
</dbReference>
<dbReference type="InterPro" id="IPR036953">
    <property type="entry name" value="GreA/GreB_C_sf"/>
</dbReference>
<keyword evidence="2" id="KW-1185">Reference proteome</keyword>
<evidence type="ECO:0000313" key="1">
    <source>
        <dbReference type="EMBL" id="PTX39034.1"/>
    </source>
</evidence>
<organism evidence="1 2">
    <name type="scientific">Allosediminivita pacifica</name>
    <dbReference type="NCBI Taxonomy" id="1267769"/>
    <lineage>
        <taxon>Bacteria</taxon>
        <taxon>Pseudomonadati</taxon>
        <taxon>Pseudomonadota</taxon>
        <taxon>Alphaproteobacteria</taxon>
        <taxon>Rhodobacterales</taxon>
        <taxon>Paracoccaceae</taxon>
        <taxon>Allosediminivita</taxon>
    </lineage>
</organism>
<evidence type="ECO:0008006" key="3">
    <source>
        <dbReference type="Google" id="ProtNLM"/>
    </source>
</evidence>
<dbReference type="OrthoDB" id="7844077at2"/>
<reference evidence="1 2" key="1">
    <citation type="submission" date="2018-04" db="EMBL/GenBank/DDBJ databases">
        <title>Genomic Encyclopedia of Archaeal and Bacterial Type Strains, Phase II (KMG-II): from individual species to whole genera.</title>
        <authorList>
            <person name="Goeker M."/>
        </authorList>
    </citation>
    <scope>NUCLEOTIDE SEQUENCE [LARGE SCALE GENOMIC DNA]</scope>
    <source>
        <strain evidence="1 2">DSM 29329</strain>
    </source>
</reference>
<dbReference type="GO" id="GO:0032784">
    <property type="term" value="P:regulation of DNA-templated transcription elongation"/>
    <property type="evidence" value="ECO:0007669"/>
    <property type="project" value="InterPro"/>
</dbReference>
<dbReference type="AlphaFoldDB" id="A0A2T6A5E7"/>
<dbReference type="Proteomes" id="UP000244069">
    <property type="component" value="Unassembled WGS sequence"/>
</dbReference>
<sequence>MRTSNEMAIFAGRSGNEAAAIDSRAFASVETMRPLQSFLSKRDFWHLQELRRECAAIEGGVFPLLSHLIRAKLQDAYILNPKEEAGNVATLGSRVTYSIRGTAPQSRTLFDHGFAHDQGGIPIKTFLGVTLLGMKVGQTVQLLNASGTTEPLELVAIPWQVEAK</sequence>
<dbReference type="RefSeq" id="WP_146178888.1">
    <property type="nucleotide sequence ID" value="NZ_BMEZ01000039.1"/>
</dbReference>
<protein>
    <recommendedName>
        <fullName evidence="3">Transcription elongation factor GreA/GreB C-terminal domain-containing protein</fullName>
    </recommendedName>
</protein>
<dbReference type="GO" id="GO:0003677">
    <property type="term" value="F:DNA binding"/>
    <property type="evidence" value="ECO:0007669"/>
    <property type="project" value="InterPro"/>
</dbReference>
<gene>
    <name evidence="1" type="ORF">C8N44_1391</name>
</gene>
<proteinExistence type="predicted"/>
<dbReference type="Gene3D" id="3.10.50.30">
    <property type="entry name" value="Transcription elongation factor, GreA/GreB, C-terminal domain"/>
    <property type="match status" value="1"/>
</dbReference>
<accession>A0A2T6A5E7</accession>
<comment type="caution">
    <text evidence="1">The sequence shown here is derived from an EMBL/GenBank/DDBJ whole genome shotgun (WGS) entry which is preliminary data.</text>
</comment>
<name>A0A2T6A5E7_9RHOB</name>
<evidence type="ECO:0000313" key="2">
    <source>
        <dbReference type="Proteomes" id="UP000244069"/>
    </source>
</evidence>